<accession>A0AA41YT57</accession>
<dbReference type="EMBL" id="JAPDNT010000006">
    <property type="protein sequence ID" value="MCW3474987.1"/>
    <property type="molecule type" value="Genomic_DNA"/>
</dbReference>
<protein>
    <submittedName>
        <fullName evidence="1">Uncharacterized protein</fullName>
    </submittedName>
</protein>
<dbReference type="Proteomes" id="UP001165679">
    <property type="component" value="Unassembled WGS sequence"/>
</dbReference>
<organism evidence="1 2">
    <name type="scientific">Limobrevibacterium gyesilva</name>
    <dbReference type="NCBI Taxonomy" id="2991712"/>
    <lineage>
        <taxon>Bacteria</taxon>
        <taxon>Pseudomonadati</taxon>
        <taxon>Pseudomonadota</taxon>
        <taxon>Alphaproteobacteria</taxon>
        <taxon>Acetobacterales</taxon>
        <taxon>Acetobacteraceae</taxon>
        <taxon>Limobrevibacterium</taxon>
    </lineage>
</organism>
<gene>
    <name evidence="1" type="ORF">OL599_10420</name>
</gene>
<evidence type="ECO:0000313" key="2">
    <source>
        <dbReference type="Proteomes" id="UP001165679"/>
    </source>
</evidence>
<reference evidence="1" key="1">
    <citation type="submission" date="2022-09" db="EMBL/GenBank/DDBJ databases">
        <title>Rhodovastum sp. nov. RN2-1 isolated from soil in Seongnam, South Korea.</title>
        <authorList>
            <person name="Le N.T."/>
        </authorList>
    </citation>
    <scope>NUCLEOTIDE SEQUENCE</scope>
    <source>
        <strain evidence="1">RN2-1</strain>
    </source>
</reference>
<comment type="caution">
    <text evidence="1">The sequence shown here is derived from an EMBL/GenBank/DDBJ whole genome shotgun (WGS) entry which is preliminary data.</text>
</comment>
<dbReference type="AlphaFoldDB" id="A0AA41YT57"/>
<keyword evidence="2" id="KW-1185">Reference proteome</keyword>
<evidence type="ECO:0000313" key="1">
    <source>
        <dbReference type="EMBL" id="MCW3474987.1"/>
    </source>
</evidence>
<proteinExistence type="predicted"/>
<reference evidence="1" key="2">
    <citation type="submission" date="2022-10" db="EMBL/GenBank/DDBJ databases">
        <authorList>
            <person name="Trinh H.N."/>
        </authorList>
    </citation>
    <scope>NUCLEOTIDE SEQUENCE</scope>
    <source>
        <strain evidence="1">RN2-1</strain>
    </source>
</reference>
<name>A0AA41YT57_9PROT</name>
<sequence>MKPHCLRHSDPPMPPLVHGARVRRGAGVTALVLLASACSVRPPEGRLVAGEIGPPLTRQDIDQEKQAQASRLHSSAVFAFFPPESLESSTLVRFRCSSGQWVGVYQDAAVVAGGPVPAKGTIALIQLGGQQRGDDMVEPHRVMGEVPASLAPRGMLWTAAPPPPETARTIQRNYDPQGSWYVVSCQPADLDQMRSAAR</sequence>